<dbReference type="Proteomes" id="UP001153269">
    <property type="component" value="Unassembled WGS sequence"/>
</dbReference>
<sequence>MVQRKGKRDDCWFDELKSRRIKLCPLSKLRIIGHDVRAAGPSSKTVTVDTFGNQQSSLEAGLITPRGSRTVNTLRDKPGAVTEHIGREQKANDFISSFADEEN</sequence>
<dbReference type="EMBL" id="CADEAL010004306">
    <property type="protein sequence ID" value="CAB1456661.1"/>
    <property type="molecule type" value="Genomic_DNA"/>
</dbReference>
<dbReference type="AlphaFoldDB" id="A0A9N7ZAE2"/>
<evidence type="ECO:0000313" key="1">
    <source>
        <dbReference type="EMBL" id="CAB1456661.1"/>
    </source>
</evidence>
<keyword evidence="2" id="KW-1185">Reference proteome</keyword>
<proteinExistence type="predicted"/>
<protein>
    <submittedName>
        <fullName evidence="1">Uncharacterized protein</fullName>
    </submittedName>
</protein>
<gene>
    <name evidence="1" type="ORF">PLEPLA_LOCUS44453</name>
</gene>
<organism evidence="1 2">
    <name type="scientific">Pleuronectes platessa</name>
    <name type="common">European plaice</name>
    <dbReference type="NCBI Taxonomy" id="8262"/>
    <lineage>
        <taxon>Eukaryota</taxon>
        <taxon>Metazoa</taxon>
        <taxon>Chordata</taxon>
        <taxon>Craniata</taxon>
        <taxon>Vertebrata</taxon>
        <taxon>Euteleostomi</taxon>
        <taxon>Actinopterygii</taxon>
        <taxon>Neopterygii</taxon>
        <taxon>Teleostei</taxon>
        <taxon>Neoteleostei</taxon>
        <taxon>Acanthomorphata</taxon>
        <taxon>Carangaria</taxon>
        <taxon>Pleuronectiformes</taxon>
        <taxon>Pleuronectoidei</taxon>
        <taxon>Pleuronectidae</taxon>
        <taxon>Pleuronectes</taxon>
    </lineage>
</organism>
<comment type="caution">
    <text evidence="1">The sequence shown here is derived from an EMBL/GenBank/DDBJ whole genome shotgun (WGS) entry which is preliminary data.</text>
</comment>
<accession>A0A9N7ZAE2</accession>
<evidence type="ECO:0000313" key="2">
    <source>
        <dbReference type="Proteomes" id="UP001153269"/>
    </source>
</evidence>
<reference evidence="1" key="1">
    <citation type="submission" date="2020-03" db="EMBL/GenBank/DDBJ databases">
        <authorList>
            <person name="Weist P."/>
        </authorList>
    </citation>
    <scope>NUCLEOTIDE SEQUENCE</scope>
</reference>
<name>A0A9N7ZAE2_PLEPL</name>